<dbReference type="InterPro" id="IPR002048">
    <property type="entry name" value="EF_hand_dom"/>
</dbReference>
<dbReference type="Gene3D" id="1.10.238.10">
    <property type="entry name" value="EF-hand"/>
    <property type="match status" value="3"/>
</dbReference>
<keyword evidence="2" id="KW-0677">Repeat</keyword>
<dbReference type="Pfam" id="PF13202">
    <property type="entry name" value="EF-hand_5"/>
    <property type="match status" value="6"/>
</dbReference>
<keyword evidence="1" id="KW-0479">Metal-binding</keyword>
<evidence type="ECO:0000313" key="6">
    <source>
        <dbReference type="Proteomes" id="UP001430796"/>
    </source>
</evidence>
<sequence>MALAALVAGTAFAAGADGNREHGHPHRMAKLDSNGDGSIDRNEAAAAPRLAGHFDRLDANGDGRLDASERPARHARHRDGRGHGRHGGLARIVALDTDQDGRISKVEAAEAPRLAGRFDDMDGNRDGYIVRSELRTYRERMRAEHVARAAERREAKFKQADGNGDGRLSRSEVEAGMPRMSGAFAFMDENRDGYLSREELQPPRRR</sequence>
<keyword evidence="6" id="KW-1185">Reference proteome</keyword>
<organism evidence="5 6">
    <name type="scientific">Marilutibacter chinensis</name>
    <dbReference type="NCBI Taxonomy" id="2912247"/>
    <lineage>
        <taxon>Bacteria</taxon>
        <taxon>Pseudomonadati</taxon>
        <taxon>Pseudomonadota</taxon>
        <taxon>Gammaproteobacteria</taxon>
        <taxon>Lysobacterales</taxon>
        <taxon>Lysobacteraceae</taxon>
        <taxon>Marilutibacter</taxon>
    </lineage>
</organism>
<protein>
    <submittedName>
        <fullName evidence="5">Calcium-binding protein</fullName>
    </submittedName>
</protein>
<dbReference type="PANTHER" id="PTHR10827">
    <property type="entry name" value="RETICULOCALBIN"/>
    <property type="match status" value="1"/>
</dbReference>
<dbReference type="InterPro" id="IPR011992">
    <property type="entry name" value="EF-hand-dom_pair"/>
</dbReference>
<dbReference type="Proteomes" id="UP001430796">
    <property type="component" value="Unassembled WGS sequence"/>
</dbReference>
<dbReference type="PROSITE" id="PS00018">
    <property type="entry name" value="EF_HAND_1"/>
    <property type="match status" value="2"/>
</dbReference>
<name>A0ABS9HQ83_9GAMM</name>
<feature type="region of interest" description="Disordered" evidence="3">
    <location>
        <begin position="152"/>
        <end position="175"/>
    </location>
</feature>
<dbReference type="EMBL" id="JAKJPO010000001">
    <property type="protein sequence ID" value="MCF7221095.1"/>
    <property type="molecule type" value="Genomic_DNA"/>
</dbReference>
<feature type="compositionally biased region" description="Basic and acidic residues" evidence="3">
    <location>
        <begin position="54"/>
        <end position="72"/>
    </location>
</feature>
<feature type="compositionally biased region" description="Basic residues" evidence="3">
    <location>
        <begin position="73"/>
        <end position="86"/>
    </location>
</feature>
<dbReference type="PANTHER" id="PTHR10827:SF98">
    <property type="entry name" value="45 KDA CALCIUM-BINDING PROTEIN"/>
    <property type="match status" value="1"/>
</dbReference>
<evidence type="ECO:0000256" key="3">
    <source>
        <dbReference type="SAM" id="MobiDB-lite"/>
    </source>
</evidence>
<reference evidence="5 6" key="3">
    <citation type="submission" date="2022-01" db="EMBL/GenBank/DDBJ databases">
        <authorList>
            <person name="Zhou L.Y."/>
        </authorList>
    </citation>
    <scope>NUCLEOTIDE SEQUENCE [LARGE SCALE GENOMIC DNA]</scope>
    <source>
        <strain evidence="5 6">TLK-CK17</strain>
    </source>
</reference>
<dbReference type="InterPro" id="IPR018247">
    <property type="entry name" value="EF_Hand_1_Ca_BS"/>
</dbReference>
<dbReference type="SUPFAM" id="SSF47473">
    <property type="entry name" value="EF-hand"/>
    <property type="match status" value="1"/>
</dbReference>
<comment type="caution">
    <text evidence="5">The sequence shown here is derived from an EMBL/GenBank/DDBJ whole genome shotgun (WGS) entry which is preliminary data.</text>
</comment>
<dbReference type="PROSITE" id="PS50222">
    <property type="entry name" value="EF_HAND_2"/>
    <property type="match status" value="1"/>
</dbReference>
<gene>
    <name evidence="5" type="ORF">L3V18_04730</name>
</gene>
<evidence type="ECO:0000259" key="4">
    <source>
        <dbReference type="PROSITE" id="PS50222"/>
    </source>
</evidence>
<feature type="compositionally biased region" description="Basic and acidic residues" evidence="3">
    <location>
        <begin position="188"/>
        <end position="206"/>
    </location>
</feature>
<accession>A0ABS9HQ83</accession>
<dbReference type="RefSeq" id="WP_237053438.1">
    <property type="nucleotide sequence ID" value="NZ_JAKJPO010000001.1"/>
</dbReference>
<reference evidence="5 6" key="2">
    <citation type="submission" date="2022-01" db="EMBL/GenBank/DDBJ databases">
        <title>Lysobacter chinensis sp. nov., a bacterium isolated from cow dung compost.</title>
        <authorList>
            <person name="Liu Y."/>
        </authorList>
    </citation>
    <scope>NUCLEOTIDE SEQUENCE [LARGE SCALE GENOMIC DNA]</scope>
    <source>
        <strain evidence="5 6">TLK-CK17</strain>
    </source>
</reference>
<evidence type="ECO:0000313" key="5">
    <source>
        <dbReference type="EMBL" id="MCF7221095.1"/>
    </source>
</evidence>
<feature type="region of interest" description="Disordered" evidence="3">
    <location>
        <begin position="187"/>
        <end position="206"/>
    </location>
</feature>
<evidence type="ECO:0000256" key="1">
    <source>
        <dbReference type="ARBA" id="ARBA00022723"/>
    </source>
</evidence>
<feature type="region of interest" description="Disordered" evidence="3">
    <location>
        <begin position="54"/>
        <end position="86"/>
    </location>
</feature>
<evidence type="ECO:0000256" key="2">
    <source>
        <dbReference type="ARBA" id="ARBA00022737"/>
    </source>
</evidence>
<reference evidence="6" key="1">
    <citation type="submission" date="2022-01" db="EMBL/GenBank/DDBJ databases">
        <title>Lysobacter chinensis sp. nov., a bacterium isolated from cow dung compost.</title>
        <authorList>
            <person name="Zhou L.Y."/>
        </authorList>
    </citation>
    <scope>NUCLEOTIDE SEQUENCE [LARGE SCALE GENOMIC DNA]</scope>
    <source>
        <strain evidence="6">TLK-CK17</strain>
    </source>
</reference>
<feature type="domain" description="EF-hand" evidence="4">
    <location>
        <begin position="148"/>
        <end position="183"/>
    </location>
</feature>
<proteinExistence type="predicted"/>